<comment type="caution">
    <text evidence="1">The sequence shown here is derived from an EMBL/GenBank/DDBJ whole genome shotgun (WGS) entry which is preliminary data.</text>
</comment>
<accession>A0A9P6RR43</accession>
<dbReference type="InterPro" id="IPR018811">
    <property type="entry name" value="MRX11"/>
</dbReference>
<dbReference type="PANTHER" id="PTHR28002">
    <property type="entry name" value="MIOREX COMPLEX COMPONENT 11"/>
    <property type="match status" value="1"/>
</dbReference>
<dbReference type="GO" id="GO:0005739">
    <property type="term" value="C:mitochondrion"/>
    <property type="evidence" value="ECO:0007669"/>
    <property type="project" value="TreeGrafter"/>
</dbReference>
<evidence type="ECO:0000313" key="2">
    <source>
        <dbReference type="Proteomes" id="UP000738325"/>
    </source>
</evidence>
<proteinExistence type="predicted"/>
<sequence length="195" mass="20800">MALATVSRGATHCAGRRTVNTGAPFYRPHRQRSSMLPQLWSSSSSPSSSAAASLGTSRHALRFYTSKNTTAAAVPSSSAATATATTVSETAQAAASPKLSKFKQYAEQFKNKPASHLIAFGILHEITAVVPLPIVYFTLVETGVKIPFPDQAMEEANRSVARVAKYYGWDLEGTEGAKVMLNMATSYALVKALMP</sequence>
<dbReference type="Pfam" id="PF10306">
    <property type="entry name" value="FLILHELTA"/>
    <property type="match status" value="1"/>
</dbReference>
<name>A0A9P6RR43_9FUNG</name>
<protein>
    <submittedName>
        <fullName evidence="1">Uncharacterized protein</fullName>
    </submittedName>
</protein>
<dbReference type="PANTHER" id="PTHR28002:SF1">
    <property type="entry name" value="MIOREX COMPLEX COMPONENT 11"/>
    <property type="match status" value="1"/>
</dbReference>
<gene>
    <name evidence="1" type="ORF">BGZ99_000905</name>
</gene>
<dbReference type="OrthoDB" id="5580261at2759"/>
<dbReference type="AlphaFoldDB" id="A0A9P6RR43"/>
<dbReference type="Proteomes" id="UP000738325">
    <property type="component" value="Unassembled WGS sequence"/>
</dbReference>
<reference evidence="1" key="1">
    <citation type="journal article" date="2020" name="Fungal Divers.">
        <title>Resolving the Mortierellaceae phylogeny through synthesis of multi-gene phylogenetics and phylogenomics.</title>
        <authorList>
            <person name="Vandepol N."/>
            <person name="Liber J."/>
            <person name="Desiro A."/>
            <person name="Na H."/>
            <person name="Kennedy M."/>
            <person name="Barry K."/>
            <person name="Grigoriev I.V."/>
            <person name="Miller A.N."/>
            <person name="O'Donnell K."/>
            <person name="Stajich J.E."/>
            <person name="Bonito G."/>
        </authorList>
    </citation>
    <scope>NUCLEOTIDE SEQUENCE</scope>
    <source>
        <strain evidence="1">REB-010B</strain>
    </source>
</reference>
<keyword evidence="2" id="KW-1185">Reference proteome</keyword>
<dbReference type="EMBL" id="JAAAIP010000120">
    <property type="protein sequence ID" value="KAG0325250.1"/>
    <property type="molecule type" value="Genomic_DNA"/>
</dbReference>
<organism evidence="1 2">
    <name type="scientific">Dissophora globulifera</name>
    <dbReference type="NCBI Taxonomy" id="979702"/>
    <lineage>
        <taxon>Eukaryota</taxon>
        <taxon>Fungi</taxon>
        <taxon>Fungi incertae sedis</taxon>
        <taxon>Mucoromycota</taxon>
        <taxon>Mortierellomycotina</taxon>
        <taxon>Mortierellomycetes</taxon>
        <taxon>Mortierellales</taxon>
        <taxon>Mortierellaceae</taxon>
        <taxon>Dissophora</taxon>
    </lineage>
</organism>
<evidence type="ECO:0000313" key="1">
    <source>
        <dbReference type="EMBL" id="KAG0325250.1"/>
    </source>
</evidence>